<dbReference type="AlphaFoldDB" id="A0A6S6WN26"/>
<gene>
    <name evidence="16" type="primary">rsmB</name>
    <name evidence="16" type="ORF">PSI9734_01265</name>
</gene>
<evidence type="ECO:0000256" key="10">
    <source>
        <dbReference type="ARBA" id="ARBA00030399"/>
    </source>
</evidence>
<dbReference type="GO" id="GO:0009383">
    <property type="term" value="F:rRNA (cytosine-C5-)-methyltransferase activity"/>
    <property type="evidence" value="ECO:0007669"/>
    <property type="project" value="TreeGrafter"/>
</dbReference>
<dbReference type="InterPro" id="IPR001678">
    <property type="entry name" value="MeTrfase_RsmB-F_NOP2_dom"/>
</dbReference>
<dbReference type="Pfam" id="PF22458">
    <property type="entry name" value="RsmF-B_ferredox"/>
    <property type="match status" value="1"/>
</dbReference>
<dbReference type="Pfam" id="PF01029">
    <property type="entry name" value="NusB"/>
    <property type="match status" value="1"/>
</dbReference>
<dbReference type="Gene3D" id="3.40.50.150">
    <property type="entry name" value="Vaccinia Virus protein VP39"/>
    <property type="match status" value="1"/>
</dbReference>
<protein>
    <recommendedName>
        <fullName evidence="3">16S rRNA (cytosine(967)-C(5))-methyltransferase</fullName>
        <ecNumber evidence="3">2.1.1.176</ecNumber>
    </recommendedName>
    <alternativeName>
        <fullName evidence="10">16S rRNA m5C967 methyltransferase</fullName>
    </alternativeName>
    <alternativeName>
        <fullName evidence="11">rRNA (cytosine-C(5)-)-methyltransferase RsmB</fullName>
    </alternativeName>
</protein>
<evidence type="ECO:0000256" key="12">
    <source>
        <dbReference type="ARBA" id="ARBA00047283"/>
    </source>
</evidence>
<sequence>MSKGATSRAAAARVLAQVLEHGKSMSQALPEATANLEPRDRAMVQSLCFGVLRNLPLLNAATTRFLTSPLKKDLVILHHLLLVGAYQLLFMGTSDHAAVSATVEATERLKKRRQKGLINAVLRNLQRQREQLLAEFATKPELQHGHPRWLADAITAAYPEQASQVFAANNIQAPMWLRVNTQQISVAEFRQELENYDAELVVSEDIAALPSALKLEKAVDVRQLPGFAEGWFSVQDCSAQYAAQLLNTQPEQRVLDCCAAPGGKTAHILELTPSATVHALDIDAKRLQRVEENLTRLRHQANILTGDAGQPETWWDGEQYDRILLDAPCSATGVIRRHPDIKWLRRASDIEALVEIQAALLDRLWSLLRPGGRLVYATCSILPSENQQQIEAFCQRHADAKPQATAPDGATCWQRLPGEQDGDGFFYAIVDKH</sequence>
<dbReference type="InterPro" id="IPR004573">
    <property type="entry name" value="rRNA_ssu_MeTfrase_B"/>
</dbReference>
<dbReference type="Proteomes" id="UP000481517">
    <property type="component" value="Unassembled WGS sequence"/>
</dbReference>
<feature type="binding site" evidence="13">
    <location>
        <position position="307"/>
    </location>
    <ligand>
        <name>S-adenosyl-L-methionine</name>
        <dbReference type="ChEBI" id="CHEBI:59789"/>
    </ligand>
</feature>
<evidence type="ECO:0000256" key="5">
    <source>
        <dbReference type="ARBA" id="ARBA00022552"/>
    </source>
</evidence>
<dbReference type="InterPro" id="IPR049560">
    <property type="entry name" value="MeTrfase_RsmB-F_NOP2_cat"/>
</dbReference>
<dbReference type="GO" id="GO:0070475">
    <property type="term" value="P:rRNA base methylation"/>
    <property type="evidence" value="ECO:0007669"/>
    <property type="project" value="TreeGrafter"/>
</dbReference>
<keyword evidence="9 13" id="KW-0694">RNA-binding</keyword>
<evidence type="ECO:0000256" key="8">
    <source>
        <dbReference type="ARBA" id="ARBA00022691"/>
    </source>
</evidence>
<dbReference type="NCBIfam" id="TIGR00563">
    <property type="entry name" value="rsmB"/>
    <property type="match status" value="1"/>
</dbReference>
<dbReference type="PRINTS" id="PR02008">
    <property type="entry name" value="RCMTFAMILY"/>
</dbReference>
<evidence type="ECO:0000313" key="17">
    <source>
        <dbReference type="Proteomes" id="UP000481517"/>
    </source>
</evidence>
<reference evidence="16 17" key="1">
    <citation type="submission" date="2020-02" db="EMBL/GenBank/DDBJ databases">
        <authorList>
            <person name="Rodrigo-Torres L."/>
            <person name="Arahal R. D."/>
            <person name="Lucena T."/>
        </authorList>
    </citation>
    <scope>NUCLEOTIDE SEQUENCE [LARGE SCALE GENOMIC DNA]</scope>
    <source>
        <strain evidence="16 17">CECT 9734</strain>
    </source>
</reference>
<evidence type="ECO:0000256" key="6">
    <source>
        <dbReference type="ARBA" id="ARBA00022603"/>
    </source>
</evidence>
<evidence type="ECO:0000259" key="15">
    <source>
        <dbReference type="PROSITE" id="PS51686"/>
    </source>
</evidence>
<evidence type="ECO:0000256" key="11">
    <source>
        <dbReference type="ARBA" id="ARBA00031088"/>
    </source>
</evidence>
<feature type="active site" description="Nucleophile" evidence="13">
    <location>
        <position position="379"/>
    </location>
</feature>
<keyword evidence="17" id="KW-1185">Reference proteome</keyword>
<dbReference type="InterPro" id="IPR006027">
    <property type="entry name" value="NusB_RsmB_TIM44"/>
</dbReference>
<name>A0A6S6WN26_9GAMM</name>
<keyword evidence="14" id="KW-0175">Coiled coil</keyword>
<evidence type="ECO:0000256" key="3">
    <source>
        <dbReference type="ARBA" id="ARBA00012140"/>
    </source>
</evidence>
<keyword evidence="6 13" id="KW-0489">Methyltransferase</keyword>
<dbReference type="InterPro" id="IPR023267">
    <property type="entry name" value="RCMT"/>
</dbReference>
<proteinExistence type="inferred from homology"/>
<feature type="binding site" evidence="13">
    <location>
        <begin position="258"/>
        <end position="264"/>
    </location>
    <ligand>
        <name>S-adenosyl-L-methionine</name>
        <dbReference type="ChEBI" id="CHEBI:59789"/>
    </ligand>
</feature>
<dbReference type="CDD" id="cd02440">
    <property type="entry name" value="AdoMet_MTases"/>
    <property type="match status" value="1"/>
</dbReference>
<dbReference type="NCBIfam" id="NF008149">
    <property type="entry name" value="PRK10901.1"/>
    <property type="match status" value="1"/>
</dbReference>
<keyword evidence="4" id="KW-0963">Cytoplasm</keyword>
<dbReference type="PANTHER" id="PTHR22807">
    <property type="entry name" value="NOP2 YEAST -RELATED NOL1/NOP2/FMU SUN DOMAIN-CONTAINING"/>
    <property type="match status" value="1"/>
</dbReference>
<dbReference type="Pfam" id="PF01189">
    <property type="entry name" value="Methyltr_RsmB-F"/>
    <property type="match status" value="1"/>
</dbReference>
<feature type="coiled-coil region" evidence="14">
    <location>
        <begin position="280"/>
        <end position="307"/>
    </location>
</feature>
<dbReference type="PROSITE" id="PS51686">
    <property type="entry name" value="SAM_MT_RSMB_NOP"/>
    <property type="match status" value="1"/>
</dbReference>
<feature type="binding site" evidence="13">
    <location>
        <position position="326"/>
    </location>
    <ligand>
        <name>S-adenosyl-L-methionine</name>
        <dbReference type="ChEBI" id="CHEBI:59789"/>
    </ligand>
</feature>
<dbReference type="Gene3D" id="1.10.940.10">
    <property type="entry name" value="NusB-like"/>
    <property type="match status" value="1"/>
</dbReference>
<dbReference type="EMBL" id="CADCXY010000002">
    <property type="protein sequence ID" value="CAB0150826.1"/>
    <property type="molecule type" value="Genomic_DNA"/>
</dbReference>
<dbReference type="PANTHER" id="PTHR22807:SF61">
    <property type="entry name" value="NOL1_NOP2_SUN FAMILY PROTEIN _ ANTITERMINATION NUSB DOMAIN-CONTAINING PROTEIN"/>
    <property type="match status" value="1"/>
</dbReference>
<dbReference type="InterPro" id="IPR029063">
    <property type="entry name" value="SAM-dependent_MTases_sf"/>
</dbReference>
<dbReference type="SUPFAM" id="SSF48013">
    <property type="entry name" value="NusB-like"/>
    <property type="match status" value="1"/>
</dbReference>
<evidence type="ECO:0000256" key="2">
    <source>
        <dbReference type="ARBA" id="ARBA00004496"/>
    </source>
</evidence>
<dbReference type="RefSeq" id="WP_173920266.1">
    <property type="nucleotide sequence ID" value="NZ_CADCXY010000002.1"/>
</dbReference>
<evidence type="ECO:0000313" key="16">
    <source>
        <dbReference type="EMBL" id="CAB0150826.1"/>
    </source>
</evidence>
<comment type="similarity">
    <text evidence="13">Belongs to the class I-like SAM-binding methyltransferase superfamily. RsmB/NOP family.</text>
</comment>
<dbReference type="InterPro" id="IPR054728">
    <property type="entry name" value="RsmB-like_ferredoxin"/>
</dbReference>
<evidence type="ECO:0000256" key="1">
    <source>
        <dbReference type="ARBA" id="ARBA00002724"/>
    </source>
</evidence>
<dbReference type="GO" id="GO:0005829">
    <property type="term" value="C:cytosol"/>
    <property type="evidence" value="ECO:0007669"/>
    <property type="project" value="TreeGrafter"/>
</dbReference>
<keyword evidence="8 13" id="KW-0949">S-adenosyl-L-methionine</keyword>
<dbReference type="SUPFAM" id="SSF53335">
    <property type="entry name" value="S-adenosyl-L-methionine-dependent methyltransferases"/>
    <property type="match status" value="1"/>
</dbReference>
<comment type="catalytic activity">
    <reaction evidence="12">
        <text>cytidine(967) in 16S rRNA + S-adenosyl-L-methionine = 5-methylcytidine(967) in 16S rRNA + S-adenosyl-L-homocysteine + H(+)</text>
        <dbReference type="Rhea" id="RHEA:42748"/>
        <dbReference type="Rhea" id="RHEA-COMP:10219"/>
        <dbReference type="Rhea" id="RHEA-COMP:10220"/>
        <dbReference type="ChEBI" id="CHEBI:15378"/>
        <dbReference type="ChEBI" id="CHEBI:57856"/>
        <dbReference type="ChEBI" id="CHEBI:59789"/>
        <dbReference type="ChEBI" id="CHEBI:74483"/>
        <dbReference type="ChEBI" id="CHEBI:82748"/>
        <dbReference type="EC" id="2.1.1.176"/>
    </reaction>
</comment>
<feature type="binding site" evidence="13">
    <location>
        <position position="281"/>
    </location>
    <ligand>
        <name>S-adenosyl-L-methionine</name>
        <dbReference type="ChEBI" id="CHEBI:59789"/>
    </ligand>
</feature>
<keyword evidence="5" id="KW-0698">rRNA processing</keyword>
<evidence type="ECO:0000256" key="4">
    <source>
        <dbReference type="ARBA" id="ARBA00022490"/>
    </source>
</evidence>
<organism evidence="16 17">
    <name type="scientific">Pseudidiomarina piscicola</name>
    <dbReference type="NCBI Taxonomy" id="2614830"/>
    <lineage>
        <taxon>Bacteria</taxon>
        <taxon>Pseudomonadati</taxon>
        <taxon>Pseudomonadota</taxon>
        <taxon>Gammaproteobacteria</taxon>
        <taxon>Alteromonadales</taxon>
        <taxon>Idiomarinaceae</taxon>
        <taxon>Pseudidiomarina</taxon>
    </lineage>
</organism>
<evidence type="ECO:0000256" key="9">
    <source>
        <dbReference type="ARBA" id="ARBA00022884"/>
    </source>
</evidence>
<comment type="subcellular location">
    <subcellularLocation>
        <location evidence="2">Cytoplasm</location>
    </subcellularLocation>
</comment>
<evidence type="ECO:0000256" key="14">
    <source>
        <dbReference type="SAM" id="Coils"/>
    </source>
</evidence>
<feature type="domain" description="SAM-dependent MTase RsmB/NOP-type" evidence="15">
    <location>
        <begin position="165"/>
        <end position="433"/>
    </location>
</feature>
<evidence type="ECO:0000256" key="7">
    <source>
        <dbReference type="ARBA" id="ARBA00022679"/>
    </source>
</evidence>
<dbReference type="Gene3D" id="3.30.70.1170">
    <property type="entry name" value="Sun protein, domain 3"/>
    <property type="match status" value="1"/>
</dbReference>
<dbReference type="GO" id="GO:0006355">
    <property type="term" value="P:regulation of DNA-templated transcription"/>
    <property type="evidence" value="ECO:0007669"/>
    <property type="project" value="InterPro"/>
</dbReference>
<dbReference type="GO" id="GO:0003723">
    <property type="term" value="F:RNA binding"/>
    <property type="evidence" value="ECO:0007669"/>
    <property type="project" value="UniProtKB-UniRule"/>
</dbReference>
<keyword evidence="7 13" id="KW-0808">Transferase</keyword>
<dbReference type="InterPro" id="IPR035926">
    <property type="entry name" value="NusB-like_sf"/>
</dbReference>
<dbReference type="FunFam" id="3.40.50.150:FF:000022">
    <property type="entry name" value="Ribosomal RNA small subunit methyltransferase B"/>
    <property type="match status" value="1"/>
</dbReference>
<accession>A0A6S6WN26</accession>
<dbReference type="EC" id="2.1.1.176" evidence="3"/>
<evidence type="ECO:0000256" key="13">
    <source>
        <dbReference type="PROSITE-ProRule" id="PRU01023"/>
    </source>
</evidence>
<comment type="function">
    <text evidence="1">Specifically methylates the cytosine at position 967 (m5C967) of 16S rRNA.</text>
</comment>